<sequence>MNSLFKTSLLTSDARFLTEIKAPSEPEKDTRFNVYRNNVIVSLIDALADIFPVTLSVVGEDFFRAVARLYVVDNPPTSPVISEYGGGFSDFVRRFEPANRLPYLADLLALEHSMLVLTHNEEFSTLDQEAVAQVFSNTQDPGALQLSIPPTSQILASPFAIGSLYLAHVNKETSLLHRLDINQNEYLLLVKSHLYAQLHVIQEEEAVFIKNLMHQKKLEAAIPPSETFDLAQTLAKLIEWKIITHITQHDFDRQ</sequence>
<dbReference type="Pfam" id="PF09836">
    <property type="entry name" value="DUF2063"/>
    <property type="match status" value="1"/>
</dbReference>
<proteinExistence type="predicted"/>
<dbReference type="Gene3D" id="1.10.150.690">
    <property type="entry name" value="DUF2063"/>
    <property type="match status" value="1"/>
</dbReference>
<feature type="domain" description="Putative DNA-binding" evidence="1">
    <location>
        <begin position="13"/>
        <end position="92"/>
    </location>
</feature>
<evidence type="ECO:0000313" key="2">
    <source>
        <dbReference type="EMBL" id="MDP2522646.1"/>
    </source>
</evidence>
<keyword evidence="3" id="KW-1185">Reference proteome</keyword>
<evidence type="ECO:0000259" key="1">
    <source>
        <dbReference type="Pfam" id="PF09836"/>
    </source>
</evidence>
<keyword evidence="2" id="KW-0238">DNA-binding</keyword>
<name>A0ABT9EUG9_9GAMM</name>
<gene>
    <name evidence="2" type="ORF">Q8W30_08685</name>
</gene>
<dbReference type="InterPro" id="IPR044922">
    <property type="entry name" value="DUF2063_N_sf"/>
</dbReference>
<dbReference type="EMBL" id="JAUYVO010000005">
    <property type="protein sequence ID" value="MDP2522646.1"/>
    <property type="molecule type" value="Genomic_DNA"/>
</dbReference>
<organism evidence="2 3">
    <name type="scientific">Neptunomonas phycophila</name>
    <dbReference type="NCBI Taxonomy" id="1572645"/>
    <lineage>
        <taxon>Bacteria</taxon>
        <taxon>Pseudomonadati</taxon>
        <taxon>Pseudomonadota</taxon>
        <taxon>Gammaproteobacteria</taxon>
        <taxon>Oceanospirillales</taxon>
        <taxon>Oceanospirillaceae</taxon>
        <taxon>Neptunomonas</taxon>
    </lineage>
</organism>
<dbReference type="InterPro" id="IPR018640">
    <property type="entry name" value="DUF2063"/>
</dbReference>
<dbReference type="Proteomes" id="UP001177341">
    <property type="component" value="Unassembled WGS sequence"/>
</dbReference>
<protein>
    <submittedName>
        <fullName evidence="2">DNA-binding domain-containing protein</fullName>
    </submittedName>
</protein>
<accession>A0ABT9EUG9</accession>
<reference evidence="2" key="1">
    <citation type="submission" date="2023-07" db="EMBL/GenBank/DDBJ databases">
        <title>Genome content predicts the carbon catabolic preferences of heterotrophic bacteria.</title>
        <authorList>
            <person name="Gralka M."/>
        </authorList>
    </citation>
    <scope>NUCLEOTIDE SEQUENCE</scope>
    <source>
        <strain evidence="2">5G01</strain>
    </source>
</reference>
<dbReference type="GO" id="GO:0003677">
    <property type="term" value="F:DNA binding"/>
    <property type="evidence" value="ECO:0007669"/>
    <property type="project" value="UniProtKB-KW"/>
</dbReference>
<evidence type="ECO:0000313" key="3">
    <source>
        <dbReference type="Proteomes" id="UP001177341"/>
    </source>
</evidence>
<dbReference type="RefSeq" id="WP_290034607.1">
    <property type="nucleotide sequence ID" value="NZ_JAUOPL010000007.1"/>
</dbReference>
<comment type="caution">
    <text evidence="2">The sequence shown here is derived from an EMBL/GenBank/DDBJ whole genome shotgun (WGS) entry which is preliminary data.</text>
</comment>